<dbReference type="Proteomes" id="UP000008370">
    <property type="component" value="Unassembled WGS sequence"/>
</dbReference>
<evidence type="ECO:0000313" key="3">
    <source>
        <dbReference type="Proteomes" id="UP000008370"/>
    </source>
</evidence>
<accession>K5X542</accession>
<evidence type="ECO:0000313" key="2">
    <source>
        <dbReference type="EMBL" id="EKM57962.1"/>
    </source>
</evidence>
<dbReference type="AlphaFoldDB" id="K5X542"/>
<dbReference type="EMBL" id="JH930470">
    <property type="protein sequence ID" value="EKM57962.1"/>
    <property type="molecule type" value="Genomic_DNA"/>
</dbReference>
<dbReference type="KEGG" id="pco:PHACADRAFT_193092"/>
<dbReference type="RefSeq" id="XP_007393295.1">
    <property type="nucleotide sequence ID" value="XM_007393233.1"/>
</dbReference>
<feature type="compositionally biased region" description="Basic and acidic residues" evidence="1">
    <location>
        <begin position="18"/>
        <end position="28"/>
    </location>
</feature>
<evidence type="ECO:0000256" key="1">
    <source>
        <dbReference type="SAM" id="MobiDB-lite"/>
    </source>
</evidence>
<keyword evidence="3" id="KW-1185">Reference proteome</keyword>
<sequence length="174" mass="19015">MHYASNSPSPSGSISISSEEREKTSAKKTFREFVSTDSALDHRLDNLEEKLSNAYIELRLLREELPPYNADQCAAAQAIEDHLLTTLDHIQSPDVLPEDKMTRAAEALEGLQALLDAYEPALVQAGVAATLRCVLLNSTIAISLDRGLDVMDVASTAINIGMPEINFLKEFVAD</sequence>
<dbReference type="GeneID" id="18910891"/>
<feature type="compositionally biased region" description="Low complexity" evidence="1">
    <location>
        <begin position="1"/>
        <end position="17"/>
    </location>
</feature>
<dbReference type="InParanoid" id="K5X542"/>
<name>K5X542_PHACS</name>
<dbReference type="HOGENOM" id="CLU_1540601_0_0_1"/>
<organism evidence="2 3">
    <name type="scientific">Phanerochaete carnosa (strain HHB-10118-sp)</name>
    <name type="common">White-rot fungus</name>
    <name type="synonym">Peniophora carnosa</name>
    <dbReference type="NCBI Taxonomy" id="650164"/>
    <lineage>
        <taxon>Eukaryota</taxon>
        <taxon>Fungi</taxon>
        <taxon>Dikarya</taxon>
        <taxon>Basidiomycota</taxon>
        <taxon>Agaricomycotina</taxon>
        <taxon>Agaricomycetes</taxon>
        <taxon>Polyporales</taxon>
        <taxon>Phanerochaetaceae</taxon>
        <taxon>Phanerochaete</taxon>
    </lineage>
</organism>
<gene>
    <name evidence="2" type="ORF">PHACADRAFT_193092</name>
</gene>
<protein>
    <submittedName>
        <fullName evidence="2">Uncharacterized protein</fullName>
    </submittedName>
</protein>
<feature type="region of interest" description="Disordered" evidence="1">
    <location>
        <begin position="1"/>
        <end position="28"/>
    </location>
</feature>
<reference evidence="2 3" key="1">
    <citation type="journal article" date="2012" name="BMC Genomics">
        <title>Comparative genomics of the white-rot fungi, Phanerochaete carnosa and P. chrysosporium, to elucidate the genetic basis of the distinct wood types they colonize.</title>
        <authorList>
            <person name="Suzuki H."/>
            <person name="MacDonald J."/>
            <person name="Syed K."/>
            <person name="Salamov A."/>
            <person name="Hori C."/>
            <person name="Aerts A."/>
            <person name="Henrissat B."/>
            <person name="Wiebenga A."/>
            <person name="vanKuyk P.A."/>
            <person name="Barry K."/>
            <person name="Lindquist E."/>
            <person name="LaButti K."/>
            <person name="Lapidus A."/>
            <person name="Lucas S."/>
            <person name="Coutinho P."/>
            <person name="Gong Y."/>
            <person name="Samejima M."/>
            <person name="Mahadevan R."/>
            <person name="Abou-Zaid M."/>
            <person name="de Vries R.P."/>
            <person name="Igarashi K."/>
            <person name="Yadav J.S."/>
            <person name="Grigoriev I.V."/>
            <person name="Master E.R."/>
        </authorList>
    </citation>
    <scope>NUCLEOTIDE SEQUENCE [LARGE SCALE GENOMIC DNA]</scope>
    <source>
        <strain evidence="2 3">HHB-10118-sp</strain>
    </source>
</reference>
<proteinExistence type="predicted"/>